<keyword evidence="11" id="KW-1185">Reference proteome</keyword>
<dbReference type="InterPro" id="IPR013083">
    <property type="entry name" value="Znf_RING/FYVE/PHD"/>
</dbReference>
<dbReference type="GO" id="GO:0004672">
    <property type="term" value="F:protein kinase activity"/>
    <property type="evidence" value="ECO:0007669"/>
    <property type="project" value="InterPro"/>
</dbReference>
<feature type="domain" description="Protein kinase" evidence="8">
    <location>
        <begin position="451"/>
        <end position="778"/>
    </location>
</feature>
<dbReference type="GO" id="GO:0005524">
    <property type="term" value="F:ATP binding"/>
    <property type="evidence" value="ECO:0007669"/>
    <property type="project" value="InterPro"/>
</dbReference>
<evidence type="ECO:0000313" key="11">
    <source>
        <dbReference type="Proteomes" id="UP000326396"/>
    </source>
</evidence>
<dbReference type="PROSITE" id="PS50011">
    <property type="entry name" value="PROTEIN_KINASE_DOM"/>
    <property type="match status" value="1"/>
</dbReference>
<dbReference type="InterPro" id="IPR051348">
    <property type="entry name" value="U-box_ubiquitin_ligases"/>
</dbReference>
<organism evidence="10 11">
    <name type="scientific">Mikania micrantha</name>
    <name type="common">bitter vine</name>
    <dbReference type="NCBI Taxonomy" id="192012"/>
    <lineage>
        <taxon>Eukaryota</taxon>
        <taxon>Viridiplantae</taxon>
        <taxon>Streptophyta</taxon>
        <taxon>Embryophyta</taxon>
        <taxon>Tracheophyta</taxon>
        <taxon>Spermatophyta</taxon>
        <taxon>Magnoliopsida</taxon>
        <taxon>eudicotyledons</taxon>
        <taxon>Gunneridae</taxon>
        <taxon>Pentapetalae</taxon>
        <taxon>asterids</taxon>
        <taxon>campanulids</taxon>
        <taxon>Asterales</taxon>
        <taxon>Asteraceae</taxon>
        <taxon>Asteroideae</taxon>
        <taxon>Heliantheae alliance</taxon>
        <taxon>Eupatorieae</taxon>
        <taxon>Mikania</taxon>
    </lineage>
</organism>
<dbReference type="GO" id="GO:0016567">
    <property type="term" value="P:protein ubiquitination"/>
    <property type="evidence" value="ECO:0007669"/>
    <property type="project" value="UniProtKB-UniPathway"/>
</dbReference>
<keyword evidence="6" id="KW-0833">Ubl conjugation pathway</keyword>
<dbReference type="PANTHER" id="PTHR45647">
    <property type="entry name" value="OS02G0152300 PROTEIN"/>
    <property type="match status" value="1"/>
</dbReference>
<dbReference type="SUPFAM" id="SSF57850">
    <property type="entry name" value="RING/U-box"/>
    <property type="match status" value="1"/>
</dbReference>
<protein>
    <recommendedName>
        <fullName evidence="4">RING-type E3 ubiquitin transferase</fullName>
        <ecNumber evidence="4">2.3.2.27</ecNumber>
    </recommendedName>
</protein>
<dbReference type="SUPFAM" id="SSF56112">
    <property type="entry name" value="Protein kinase-like (PK-like)"/>
    <property type="match status" value="1"/>
</dbReference>
<dbReference type="InterPro" id="IPR011009">
    <property type="entry name" value="Kinase-like_dom_sf"/>
</dbReference>
<dbReference type="Gene3D" id="3.30.40.10">
    <property type="entry name" value="Zinc/RING finger domain, C3HC4 (zinc finger)"/>
    <property type="match status" value="1"/>
</dbReference>
<dbReference type="Pfam" id="PF07714">
    <property type="entry name" value="PK_Tyr_Ser-Thr"/>
    <property type="match status" value="1"/>
</dbReference>
<evidence type="ECO:0000256" key="5">
    <source>
        <dbReference type="ARBA" id="ARBA00022679"/>
    </source>
</evidence>
<evidence type="ECO:0000256" key="4">
    <source>
        <dbReference type="ARBA" id="ARBA00012483"/>
    </source>
</evidence>
<dbReference type="Proteomes" id="UP000326396">
    <property type="component" value="Linkage Group LG1"/>
</dbReference>
<dbReference type="PANTHER" id="PTHR45647:SF56">
    <property type="entry name" value="U-BOX DOMAIN-CONTAINING PROTEIN 50-RELATED"/>
    <property type="match status" value="1"/>
</dbReference>
<dbReference type="Pfam" id="PF04564">
    <property type="entry name" value="U-box"/>
    <property type="match status" value="1"/>
</dbReference>
<dbReference type="Gene3D" id="3.30.200.20">
    <property type="entry name" value="Phosphorylase Kinase, domain 1"/>
    <property type="match status" value="1"/>
</dbReference>
<evidence type="ECO:0000256" key="1">
    <source>
        <dbReference type="ARBA" id="ARBA00000900"/>
    </source>
</evidence>
<comment type="caution">
    <text evidence="10">The sequence shown here is derived from an EMBL/GenBank/DDBJ whole genome shotgun (WGS) entry which is preliminary data.</text>
</comment>
<proteinExistence type="predicted"/>
<evidence type="ECO:0000313" key="10">
    <source>
        <dbReference type="EMBL" id="KAD7478599.1"/>
    </source>
</evidence>
<keyword evidence="5" id="KW-0808">Transferase</keyword>
<feature type="coiled-coil region" evidence="7">
    <location>
        <begin position="333"/>
        <end position="360"/>
    </location>
</feature>
<evidence type="ECO:0000256" key="3">
    <source>
        <dbReference type="ARBA" id="ARBA00004906"/>
    </source>
</evidence>
<comment type="pathway">
    <text evidence="3">Protein modification; protein ubiquitination.</text>
</comment>
<dbReference type="Gene3D" id="1.10.510.10">
    <property type="entry name" value="Transferase(Phosphotransferase) domain 1"/>
    <property type="match status" value="1"/>
</dbReference>
<dbReference type="EMBL" id="SZYD01000001">
    <property type="protein sequence ID" value="KAD7478599.1"/>
    <property type="molecule type" value="Genomic_DNA"/>
</dbReference>
<evidence type="ECO:0000256" key="6">
    <source>
        <dbReference type="ARBA" id="ARBA00022786"/>
    </source>
</evidence>
<accession>A0A5N6Q1X9</accession>
<sequence length="778" mass="89668">MIEKVYVAVGSDLQEGLATLEWTLRRWSSSQISIVILHADINRDYVYTYYGKIPASYVNDESVDFLKKFEEGKVNKILNQYIAFCGKVKTETLNIEKYDEPISKRILQLISGLRICKLVMGIAFLKSSSMKSNNLLSGLKHIQRKKPDFCELYLIYGGKLFYLKERNNEEFIEDDQGDLVAKLNKKKGSFKVWIGKLFPENARNQQTSSSLTRTDSIPTWEKYAEEIEEYFNHLLDSNGDDDSEILQVSSDILENRGSIEPDIPKDLNPIQRTEFLRIKLGEARDAIHMNRKEAKENVAKYSKANWAINLCDSRVSDLEARSKEEIMKRRGFEKDLETLKDELTENKIRIEQDKSKLNSTLEIQKELSNKLKSVTLVKSQREELLRKMIHTRGSMILEIENLRKQKDVMKRRIEFCRDKDAIEMVSRLNALNFSYKEFTASEIRAGTDNFSDNCRIKCSGDFTNVYRAQINHTTVVVKLYNFRTKQVSDEEFDNKVTILRRAQHPNLVAMLGFCRELKCVVFEYMHQRCLRNVLFSNSMKKQALNWHARVCIAAKVCLGLTFLHLAKPRPIVHGNLNPSNILLDHNNVAKLHGFRLDFMYDESDIRSDIRDFGSLVLQLLTGRNWCGSVDEVVDQRVGDWPMEVAMEIARIGTRCLCSFGEDGAYTGIKMVMKDIEEVQKMADDLIASDAGCLVNKSSADLERPSFFFCPILQDIMKDPHIAADGFSYEFSAIKQWLGMGNNSSPMTNLDLEHQHLTPNHTLRSLIQDWHQKRSIPLT</sequence>
<keyword evidence="7" id="KW-0175">Coiled coil</keyword>
<comment type="catalytic activity">
    <reaction evidence="1">
        <text>S-ubiquitinyl-[E2 ubiquitin-conjugating enzyme]-L-cysteine + [acceptor protein]-L-lysine = [E2 ubiquitin-conjugating enzyme]-L-cysteine + N(6)-ubiquitinyl-[acceptor protein]-L-lysine.</text>
        <dbReference type="EC" id="2.3.2.27"/>
    </reaction>
</comment>
<evidence type="ECO:0000256" key="2">
    <source>
        <dbReference type="ARBA" id="ARBA00003861"/>
    </source>
</evidence>
<dbReference type="InterPro" id="IPR001245">
    <property type="entry name" value="Ser-Thr/Tyr_kinase_cat_dom"/>
</dbReference>
<dbReference type="AlphaFoldDB" id="A0A5N6Q1X9"/>
<dbReference type="PROSITE" id="PS51698">
    <property type="entry name" value="U_BOX"/>
    <property type="match status" value="1"/>
</dbReference>
<evidence type="ECO:0000259" key="8">
    <source>
        <dbReference type="PROSITE" id="PS50011"/>
    </source>
</evidence>
<evidence type="ECO:0000256" key="7">
    <source>
        <dbReference type="SAM" id="Coils"/>
    </source>
</evidence>
<dbReference type="EC" id="2.3.2.27" evidence="4"/>
<comment type="function">
    <text evidence="2">Functions as an E3 ubiquitin ligase.</text>
</comment>
<dbReference type="GO" id="GO:0061630">
    <property type="term" value="F:ubiquitin protein ligase activity"/>
    <property type="evidence" value="ECO:0007669"/>
    <property type="project" value="UniProtKB-EC"/>
</dbReference>
<dbReference type="SMART" id="SM00504">
    <property type="entry name" value="Ubox"/>
    <property type="match status" value="1"/>
</dbReference>
<name>A0A5N6Q1X9_9ASTR</name>
<reference evidence="10 11" key="1">
    <citation type="submission" date="2019-05" db="EMBL/GenBank/DDBJ databases">
        <title>Mikania micrantha, genome provides insights into the molecular mechanism of rapid growth.</title>
        <authorList>
            <person name="Liu B."/>
        </authorList>
    </citation>
    <scope>NUCLEOTIDE SEQUENCE [LARGE SCALE GENOMIC DNA]</scope>
    <source>
        <strain evidence="10">NLD-2019</strain>
        <tissue evidence="10">Leaf</tissue>
    </source>
</reference>
<dbReference type="OrthoDB" id="10064100at2759"/>
<dbReference type="CDD" id="cd16655">
    <property type="entry name" value="RING-Ubox_WDSUB1-like"/>
    <property type="match status" value="1"/>
</dbReference>
<feature type="domain" description="U-box" evidence="9">
    <location>
        <begin position="702"/>
        <end position="776"/>
    </location>
</feature>
<dbReference type="UniPathway" id="UPA00143"/>
<gene>
    <name evidence="10" type="ORF">E3N88_01735</name>
</gene>
<dbReference type="InterPro" id="IPR003613">
    <property type="entry name" value="Ubox_domain"/>
</dbReference>
<evidence type="ECO:0000259" key="9">
    <source>
        <dbReference type="PROSITE" id="PS51698"/>
    </source>
</evidence>
<dbReference type="InterPro" id="IPR000719">
    <property type="entry name" value="Prot_kinase_dom"/>
</dbReference>